<dbReference type="NCBIfam" id="TIGR00916">
    <property type="entry name" value="2A0604s01"/>
    <property type="match status" value="1"/>
</dbReference>
<feature type="transmembrane region" description="Helical" evidence="10">
    <location>
        <begin position="233"/>
        <end position="260"/>
    </location>
</feature>
<dbReference type="KEGG" id="tact:SG35_025410"/>
<gene>
    <name evidence="12" type="primary">secF</name>
    <name evidence="12" type="ORF">SG35_025410</name>
</gene>
<dbReference type="InterPro" id="IPR055344">
    <property type="entry name" value="SecD_SecF_C_bact"/>
</dbReference>
<dbReference type="Gene3D" id="1.20.1640.10">
    <property type="entry name" value="Multidrug efflux transporter AcrB transmembrane domain"/>
    <property type="match status" value="1"/>
</dbReference>
<dbReference type="Pfam" id="PF02355">
    <property type="entry name" value="SecD_SecF_C"/>
    <property type="match status" value="1"/>
</dbReference>
<dbReference type="PANTHER" id="PTHR30081:SF8">
    <property type="entry name" value="PROTEIN TRANSLOCASE SUBUNIT SECF"/>
    <property type="match status" value="1"/>
</dbReference>
<evidence type="ECO:0000256" key="3">
    <source>
        <dbReference type="ARBA" id="ARBA00022448"/>
    </source>
</evidence>
<dbReference type="SUPFAM" id="SSF82866">
    <property type="entry name" value="Multidrug efflux transporter AcrB transmembrane domain"/>
    <property type="match status" value="1"/>
</dbReference>
<keyword evidence="4" id="KW-1003">Cell membrane</keyword>
<dbReference type="GO" id="GO:0015450">
    <property type="term" value="F:protein-transporting ATPase activity"/>
    <property type="evidence" value="ECO:0007669"/>
    <property type="project" value="InterPro"/>
</dbReference>
<keyword evidence="8" id="KW-0811">Translocation</keyword>
<dbReference type="InterPro" id="IPR048634">
    <property type="entry name" value="SecD_SecF_C"/>
</dbReference>
<dbReference type="NCBIfam" id="TIGR00966">
    <property type="entry name" value="transloc_SecF"/>
    <property type="match status" value="1"/>
</dbReference>
<feature type="transmembrane region" description="Helical" evidence="10">
    <location>
        <begin position="136"/>
        <end position="156"/>
    </location>
</feature>
<evidence type="ECO:0000313" key="12">
    <source>
        <dbReference type="EMBL" id="WDD98552.1"/>
    </source>
</evidence>
<keyword evidence="13" id="KW-1185">Reference proteome</keyword>
<proteinExistence type="predicted"/>
<evidence type="ECO:0000256" key="5">
    <source>
        <dbReference type="ARBA" id="ARBA00022692"/>
    </source>
</evidence>
<dbReference type="Pfam" id="PF07549">
    <property type="entry name" value="Sec_GG"/>
    <property type="match status" value="1"/>
</dbReference>
<feature type="transmembrane region" description="Helical" evidence="10">
    <location>
        <begin position="163"/>
        <end position="185"/>
    </location>
</feature>
<feature type="transmembrane region" description="Helical" evidence="10">
    <location>
        <begin position="191"/>
        <end position="212"/>
    </location>
</feature>
<evidence type="ECO:0000256" key="7">
    <source>
        <dbReference type="ARBA" id="ARBA00022989"/>
    </source>
</evidence>
<dbReference type="Proteomes" id="UP000032568">
    <property type="component" value="Chromosome"/>
</dbReference>
<feature type="transmembrane region" description="Helical" evidence="10">
    <location>
        <begin position="266"/>
        <end position="293"/>
    </location>
</feature>
<dbReference type="InterPro" id="IPR022813">
    <property type="entry name" value="SecD/SecF_arch_bac"/>
</dbReference>
<dbReference type="InterPro" id="IPR022645">
    <property type="entry name" value="SecD/SecF_bac"/>
</dbReference>
<dbReference type="AlphaFoldDB" id="A0AAE9YS87"/>
<keyword evidence="5 10" id="KW-0812">Transmembrane</keyword>
<dbReference type="GO" id="GO:0005886">
    <property type="term" value="C:plasma membrane"/>
    <property type="evidence" value="ECO:0007669"/>
    <property type="project" value="UniProtKB-SubCell"/>
</dbReference>
<keyword evidence="6" id="KW-0653">Protein transport</keyword>
<evidence type="ECO:0000256" key="6">
    <source>
        <dbReference type="ARBA" id="ARBA00022927"/>
    </source>
</evidence>
<dbReference type="PANTHER" id="PTHR30081">
    <property type="entry name" value="PROTEIN-EXPORT MEMBRANE PROTEIN SEC"/>
    <property type="match status" value="1"/>
</dbReference>
<dbReference type="GO" id="GO:0006886">
    <property type="term" value="P:intracellular protein transport"/>
    <property type="evidence" value="ECO:0007669"/>
    <property type="project" value="InterPro"/>
</dbReference>
<sequence>MKDIDKTPVTFLTKFRTVGFYFSMGLVLLALAGLFSRGLNLALDFTGGYLTEFSTSESVSQQDMQQALSAYLPDGFTLSSANQGHYWTVRQADNVSSVKGADWLDKLAQEMAAKPGAITIKPQEAIYMGSQVGEELIEQGGLALLTAAVVILLYLAVRFECRLATGAVAALCHDVILVLGLFAWTGLSFDLTVLASILAIIGYSLNDSIIVGDKVREFMRSQSDSSMDTIINLAIKSTLVRTLITSGTTLATILSVWLLAGASLSGFSVALFAGIVVGTFSSVVISATVPQLLGLTADYYQKQAEISCQLP</sequence>
<comment type="subcellular location">
    <subcellularLocation>
        <location evidence="1">Cell membrane</location>
        <topology evidence="1">Multi-pass membrane protein</topology>
    </subcellularLocation>
</comment>
<name>A0AAE9YS87_9GAMM</name>
<keyword evidence="7 10" id="KW-1133">Transmembrane helix</keyword>
<keyword evidence="3" id="KW-0813">Transport</keyword>
<protein>
    <recommendedName>
        <fullName evidence="2">Protein translocase subunit SecF</fullName>
    </recommendedName>
</protein>
<evidence type="ECO:0000313" key="13">
    <source>
        <dbReference type="Proteomes" id="UP000032568"/>
    </source>
</evidence>
<dbReference type="PRINTS" id="PR01755">
    <property type="entry name" value="SECFTRNLCASE"/>
</dbReference>
<evidence type="ECO:0000256" key="2">
    <source>
        <dbReference type="ARBA" id="ARBA00015792"/>
    </source>
</evidence>
<reference evidence="12 13" key="2">
    <citation type="journal article" date="2022" name="Mar. Drugs">
        <title>Bioassay-Guided Fractionation Leads to the Detection of Cholic Acid Generated by the Rare Thalassomonas sp.</title>
        <authorList>
            <person name="Pheiffer F."/>
            <person name="Schneider Y.K."/>
            <person name="Hansen E.H."/>
            <person name="Andersen J.H."/>
            <person name="Isaksson J."/>
            <person name="Busche T."/>
            <person name="R C."/>
            <person name="Kalinowski J."/>
            <person name="Zyl L.V."/>
            <person name="Trindade M."/>
        </authorList>
    </citation>
    <scope>NUCLEOTIDE SEQUENCE [LARGE SCALE GENOMIC DNA]</scope>
    <source>
        <strain evidence="12 13">A5K-106</strain>
    </source>
</reference>
<accession>A0AAE9YS87</accession>
<evidence type="ECO:0000256" key="1">
    <source>
        <dbReference type="ARBA" id="ARBA00004651"/>
    </source>
</evidence>
<evidence type="ECO:0000256" key="4">
    <source>
        <dbReference type="ARBA" id="ARBA00022475"/>
    </source>
</evidence>
<keyword evidence="9 10" id="KW-0472">Membrane</keyword>
<dbReference type="InterPro" id="IPR005665">
    <property type="entry name" value="SecF_bac"/>
</dbReference>
<evidence type="ECO:0000259" key="11">
    <source>
        <dbReference type="Pfam" id="PF02355"/>
    </source>
</evidence>
<evidence type="ECO:0000256" key="8">
    <source>
        <dbReference type="ARBA" id="ARBA00023010"/>
    </source>
</evidence>
<feature type="domain" description="Protein export membrane protein SecD/SecF C-terminal" evidence="11">
    <location>
        <begin position="125"/>
        <end position="289"/>
    </location>
</feature>
<evidence type="ECO:0000256" key="10">
    <source>
        <dbReference type="SAM" id="Phobius"/>
    </source>
</evidence>
<dbReference type="InterPro" id="IPR022646">
    <property type="entry name" value="SecD/SecF_CS"/>
</dbReference>
<feature type="transmembrane region" description="Helical" evidence="10">
    <location>
        <begin position="20"/>
        <end position="39"/>
    </location>
</feature>
<dbReference type="EMBL" id="CP059735">
    <property type="protein sequence ID" value="WDD98552.1"/>
    <property type="molecule type" value="Genomic_DNA"/>
</dbReference>
<organism evidence="12 13">
    <name type="scientific">Thalassomonas actiniarum</name>
    <dbReference type="NCBI Taxonomy" id="485447"/>
    <lineage>
        <taxon>Bacteria</taxon>
        <taxon>Pseudomonadati</taxon>
        <taxon>Pseudomonadota</taxon>
        <taxon>Gammaproteobacteria</taxon>
        <taxon>Alteromonadales</taxon>
        <taxon>Colwelliaceae</taxon>
        <taxon>Thalassomonas</taxon>
    </lineage>
</organism>
<dbReference type="RefSeq" id="WP_044833407.1">
    <property type="nucleotide sequence ID" value="NZ_CP059735.1"/>
</dbReference>
<reference evidence="12 13" key="1">
    <citation type="journal article" date="2015" name="Genome Announc.">
        <title>Draft Genome Sequences of Marine Isolates of Thalassomonas viridans and Thalassomonas actiniarum.</title>
        <authorList>
            <person name="Olonade I."/>
            <person name="van Zyl L.J."/>
            <person name="Trindade M."/>
        </authorList>
    </citation>
    <scope>NUCLEOTIDE SEQUENCE [LARGE SCALE GENOMIC DNA]</scope>
    <source>
        <strain evidence="12 13">A5K-106</strain>
    </source>
</reference>
<evidence type="ECO:0000256" key="9">
    <source>
        <dbReference type="ARBA" id="ARBA00023136"/>
    </source>
</evidence>